<dbReference type="InterPro" id="IPR029044">
    <property type="entry name" value="Nucleotide-diphossugar_trans"/>
</dbReference>
<dbReference type="Proteomes" id="UP000753908">
    <property type="component" value="Unassembled WGS sequence"/>
</dbReference>
<dbReference type="InterPro" id="IPR001173">
    <property type="entry name" value="Glyco_trans_2-like"/>
</dbReference>
<dbReference type="AlphaFoldDB" id="A0A951U7V4"/>
<comment type="pathway">
    <text evidence="7">Carotenoid biosynthesis; staphyloxanthin biosynthesis; staphyloxanthin from farnesyl diphosphate: step 4/5.</text>
</comment>
<comment type="subcellular location">
    <subcellularLocation>
        <location evidence="1">Cell membrane</location>
    </subcellularLocation>
</comment>
<comment type="caution">
    <text evidence="12">The sequence shown here is derived from an EMBL/GenBank/DDBJ whole genome shotgun (WGS) entry which is preliminary data.</text>
</comment>
<evidence type="ECO:0000256" key="8">
    <source>
        <dbReference type="ARBA" id="ARBA00038120"/>
    </source>
</evidence>
<evidence type="ECO:0000313" key="12">
    <source>
        <dbReference type="EMBL" id="MBW4543598.1"/>
    </source>
</evidence>
<dbReference type="SUPFAM" id="SSF53448">
    <property type="entry name" value="Nucleotide-diphospho-sugar transferases"/>
    <property type="match status" value="1"/>
</dbReference>
<protein>
    <recommendedName>
        <fullName evidence="9">4,4'-diaponeurosporenoate glycosyltransferase</fullName>
    </recommendedName>
</protein>
<dbReference type="Pfam" id="PF00535">
    <property type="entry name" value="Glycos_transf_2"/>
    <property type="match status" value="1"/>
</dbReference>
<evidence type="ECO:0000256" key="2">
    <source>
        <dbReference type="ARBA" id="ARBA00022475"/>
    </source>
</evidence>
<keyword evidence="3" id="KW-0328">Glycosyltransferase</keyword>
<comment type="function">
    <text evidence="6">Catalyzes the glycosylation of 4,4'-diaponeurosporenoate, i.e. the esterification of glucose at the C1'' position with the carboxyl group of 4,4'-diaponeurosporenic acid, to form glycosyl-4,4'-diaponeurosporenoate. This is a step in the biosynthesis of staphyloxanthin, an orange pigment present in most staphylococci strains.</text>
</comment>
<keyword evidence="10" id="KW-0812">Transmembrane</keyword>
<feature type="domain" description="Glycosyltransferase 2-like" evidence="11">
    <location>
        <begin position="7"/>
        <end position="125"/>
    </location>
</feature>
<sequence length="229" mass="25121">MEAEKISIIIPVLNEANTINAVLARILGASNVEVIVVDGGSQDETVALAQSVGVKVIAVTSGRASQMNAGAAVATGSILLFLHADTHLPPAFDTLVRQVLQNTGAIAGAFELRIDAELWGIRVIEKMVNWRSRFLSLPYGDQAIFLQASIFKEIGGFLNLPIMEDFELMRCLKRYGKIAIVPAPVLTSGRRWQKLGVVRTTLINQLIIIGYFLGVPPAKLARWYRQRRK</sequence>
<keyword evidence="4" id="KW-0808">Transferase</keyword>
<accession>A0A951U7V4</accession>
<gene>
    <name evidence="12" type="ORF">KME25_03980</name>
</gene>
<name>A0A951U7V4_9CYAN</name>
<evidence type="ECO:0000256" key="7">
    <source>
        <dbReference type="ARBA" id="ARBA00037904"/>
    </source>
</evidence>
<keyword evidence="5 10" id="KW-0472">Membrane</keyword>
<reference evidence="12" key="2">
    <citation type="journal article" date="2022" name="Microbiol. Resour. Announc.">
        <title>Metagenome Sequencing to Explore Phylogenomics of Terrestrial Cyanobacteria.</title>
        <authorList>
            <person name="Ward R.D."/>
            <person name="Stajich J.E."/>
            <person name="Johansen J.R."/>
            <person name="Huntemann M."/>
            <person name="Clum A."/>
            <person name="Foster B."/>
            <person name="Foster B."/>
            <person name="Roux S."/>
            <person name="Palaniappan K."/>
            <person name="Varghese N."/>
            <person name="Mukherjee S."/>
            <person name="Reddy T.B.K."/>
            <person name="Daum C."/>
            <person name="Copeland A."/>
            <person name="Chen I.A."/>
            <person name="Ivanova N.N."/>
            <person name="Kyrpides N.C."/>
            <person name="Shapiro N."/>
            <person name="Eloe-Fadrosh E.A."/>
            <person name="Pietrasiak N."/>
        </authorList>
    </citation>
    <scope>NUCLEOTIDE SEQUENCE</scope>
    <source>
        <strain evidence="12">CPER-KK1</strain>
    </source>
</reference>
<proteinExistence type="inferred from homology"/>
<comment type="similarity">
    <text evidence="8">Belongs to the glycosyltransferase 2 family. CrtQ subfamily.</text>
</comment>
<dbReference type="Gene3D" id="3.90.550.10">
    <property type="entry name" value="Spore Coat Polysaccharide Biosynthesis Protein SpsA, Chain A"/>
    <property type="match status" value="1"/>
</dbReference>
<evidence type="ECO:0000256" key="3">
    <source>
        <dbReference type="ARBA" id="ARBA00022676"/>
    </source>
</evidence>
<evidence type="ECO:0000256" key="4">
    <source>
        <dbReference type="ARBA" id="ARBA00022679"/>
    </source>
</evidence>
<evidence type="ECO:0000256" key="9">
    <source>
        <dbReference type="ARBA" id="ARBA00040345"/>
    </source>
</evidence>
<dbReference type="GO" id="GO:0005886">
    <property type="term" value="C:plasma membrane"/>
    <property type="evidence" value="ECO:0007669"/>
    <property type="project" value="UniProtKB-SubCell"/>
</dbReference>
<keyword evidence="2" id="KW-1003">Cell membrane</keyword>
<evidence type="ECO:0000256" key="6">
    <source>
        <dbReference type="ARBA" id="ARBA00037281"/>
    </source>
</evidence>
<evidence type="ECO:0000259" key="11">
    <source>
        <dbReference type="Pfam" id="PF00535"/>
    </source>
</evidence>
<feature type="transmembrane region" description="Helical" evidence="10">
    <location>
        <begin position="202"/>
        <end position="221"/>
    </location>
</feature>
<dbReference type="PANTHER" id="PTHR43646">
    <property type="entry name" value="GLYCOSYLTRANSFERASE"/>
    <property type="match status" value="1"/>
</dbReference>
<dbReference type="PANTHER" id="PTHR43646:SF2">
    <property type="entry name" value="GLYCOSYLTRANSFERASE 2-LIKE DOMAIN-CONTAINING PROTEIN"/>
    <property type="match status" value="1"/>
</dbReference>
<evidence type="ECO:0000313" key="13">
    <source>
        <dbReference type="Proteomes" id="UP000753908"/>
    </source>
</evidence>
<evidence type="ECO:0000256" key="1">
    <source>
        <dbReference type="ARBA" id="ARBA00004236"/>
    </source>
</evidence>
<dbReference type="InterPro" id="IPR026461">
    <property type="entry name" value="Trfase_2_rSAM/seldom_assoc"/>
</dbReference>
<keyword evidence="10" id="KW-1133">Transmembrane helix</keyword>
<dbReference type="GO" id="GO:0016757">
    <property type="term" value="F:glycosyltransferase activity"/>
    <property type="evidence" value="ECO:0007669"/>
    <property type="project" value="UniProtKB-KW"/>
</dbReference>
<evidence type="ECO:0000256" key="10">
    <source>
        <dbReference type="SAM" id="Phobius"/>
    </source>
</evidence>
<dbReference type="NCBIfam" id="TIGR04283">
    <property type="entry name" value="glyco_like_mftF"/>
    <property type="match status" value="1"/>
</dbReference>
<dbReference type="EMBL" id="JAHHIF010000004">
    <property type="protein sequence ID" value="MBW4543598.1"/>
    <property type="molecule type" value="Genomic_DNA"/>
</dbReference>
<organism evidence="12 13">
    <name type="scientific">Symplocastrum torsivum CPER-KK1</name>
    <dbReference type="NCBI Taxonomy" id="450513"/>
    <lineage>
        <taxon>Bacteria</taxon>
        <taxon>Bacillati</taxon>
        <taxon>Cyanobacteriota</taxon>
        <taxon>Cyanophyceae</taxon>
        <taxon>Oscillatoriophycideae</taxon>
        <taxon>Oscillatoriales</taxon>
        <taxon>Microcoleaceae</taxon>
        <taxon>Symplocastrum</taxon>
    </lineage>
</organism>
<reference evidence="12" key="1">
    <citation type="submission" date="2021-05" db="EMBL/GenBank/DDBJ databases">
        <authorList>
            <person name="Pietrasiak N."/>
            <person name="Ward R."/>
            <person name="Stajich J.E."/>
            <person name="Kurbessoian T."/>
        </authorList>
    </citation>
    <scope>NUCLEOTIDE SEQUENCE</scope>
    <source>
        <strain evidence="12">CPER-KK1</strain>
    </source>
</reference>
<evidence type="ECO:0000256" key="5">
    <source>
        <dbReference type="ARBA" id="ARBA00023136"/>
    </source>
</evidence>
<dbReference type="CDD" id="cd02522">
    <property type="entry name" value="GT_2_like_a"/>
    <property type="match status" value="1"/>
</dbReference>